<dbReference type="AlphaFoldDB" id="A0A7V4JQE4"/>
<organism evidence="9">
    <name type="scientific">Thermodesulfobacterium geofontis</name>
    <dbReference type="NCBI Taxonomy" id="1295609"/>
    <lineage>
        <taxon>Bacteria</taxon>
        <taxon>Pseudomonadati</taxon>
        <taxon>Thermodesulfobacteriota</taxon>
        <taxon>Thermodesulfobacteria</taxon>
        <taxon>Thermodesulfobacteriales</taxon>
        <taxon>Thermodesulfobacteriaceae</taxon>
        <taxon>Thermodesulfobacterium</taxon>
    </lineage>
</organism>
<dbReference type="NCBIfam" id="TIGR01750">
    <property type="entry name" value="fabZ"/>
    <property type="match status" value="1"/>
</dbReference>
<dbReference type="InterPro" id="IPR013114">
    <property type="entry name" value="FabA_FabZ"/>
</dbReference>
<keyword evidence="5 8" id="KW-0443">Lipid metabolism</keyword>
<keyword evidence="3 8" id="KW-0444">Lipid biosynthesis</keyword>
<comment type="similarity">
    <text evidence="8">Belongs to the thioester dehydratase family. FabZ subfamily.</text>
</comment>
<dbReference type="FunFam" id="3.10.129.10:FF:000001">
    <property type="entry name" value="3-hydroxyacyl-[acyl-carrier-protein] dehydratase FabZ"/>
    <property type="match status" value="1"/>
</dbReference>
<dbReference type="GO" id="GO:0016020">
    <property type="term" value="C:membrane"/>
    <property type="evidence" value="ECO:0007669"/>
    <property type="project" value="GOC"/>
</dbReference>
<dbReference type="InterPro" id="IPR010084">
    <property type="entry name" value="FabZ"/>
</dbReference>
<feature type="active site" evidence="8">
    <location>
        <position position="53"/>
    </location>
</feature>
<dbReference type="CDD" id="cd01288">
    <property type="entry name" value="FabZ"/>
    <property type="match status" value="1"/>
</dbReference>
<dbReference type="GO" id="GO:0005737">
    <property type="term" value="C:cytoplasm"/>
    <property type="evidence" value="ECO:0007669"/>
    <property type="project" value="UniProtKB-SubCell"/>
</dbReference>
<dbReference type="HAMAP" id="MF_00406">
    <property type="entry name" value="FabZ"/>
    <property type="match status" value="1"/>
</dbReference>
<reference evidence="9" key="1">
    <citation type="journal article" date="2020" name="mSystems">
        <title>Genome- and Community-Level Interaction Insights into Carbon Utilization and Element Cycling Functions of Hydrothermarchaeota in Hydrothermal Sediment.</title>
        <authorList>
            <person name="Zhou Z."/>
            <person name="Liu Y."/>
            <person name="Xu W."/>
            <person name="Pan J."/>
            <person name="Luo Z.H."/>
            <person name="Li M."/>
        </authorList>
    </citation>
    <scope>NUCLEOTIDE SEQUENCE [LARGE SCALE GENOMIC DNA]</scope>
    <source>
        <strain evidence="9">SpSt-711</strain>
    </source>
</reference>
<name>A0A7V4JQE4_9BACT</name>
<evidence type="ECO:0000256" key="7">
    <source>
        <dbReference type="ARBA" id="ARBA00025049"/>
    </source>
</evidence>
<comment type="catalytic activity">
    <reaction evidence="8">
        <text>a (3R)-hydroxyacyl-[ACP] = a (2E)-enoyl-[ACP] + H2O</text>
        <dbReference type="Rhea" id="RHEA:13097"/>
        <dbReference type="Rhea" id="RHEA-COMP:9925"/>
        <dbReference type="Rhea" id="RHEA-COMP:9945"/>
        <dbReference type="ChEBI" id="CHEBI:15377"/>
        <dbReference type="ChEBI" id="CHEBI:78784"/>
        <dbReference type="ChEBI" id="CHEBI:78827"/>
        <dbReference type="EC" id="4.2.1.59"/>
    </reaction>
</comment>
<proteinExistence type="inferred from homology"/>
<dbReference type="EC" id="4.2.1.59" evidence="8"/>
<comment type="caution">
    <text evidence="9">The sequence shown here is derived from an EMBL/GenBank/DDBJ whole genome shotgun (WGS) entry which is preliminary data.</text>
</comment>
<dbReference type="PANTHER" id="PTHR30272:SF1">
    <property type="entry name" value="3-HYDROXYACYL-[ACYL-CARRIER-PROTEIN] DEHYDRATASE"/>
    <property type="match status" value="1"/>
</dbReference>
<dbReference type="GO" id="GO:0019171">
    <property type="term" value="F:(3R)-hydroxyacyl-[acyl-carrier-protein] dehydratase activity"/>
    <property type="evidence" value="ECO:0007669"/>
    <property type="project" value="UniProtKB-EC"/>
</dbReference>
<dbReference type="NCBIfam" id="NF000582">
    <property type="entry name" value="PRK00006.1"/>
    <property type="match status" value="1"/>
</dbReference>
<dbReference type="Gene3D" id="3.10.129.10">
    <property type="entry name" value="Hotdog Thioesterase"/>
    <property type="match status" value="1"/>
</dbReference>
<dbReference type="GO" id="GO:0006633">
    <property type="term" value="P:fatty acid biosynthetic process"/>
    <property type="evidence" value="ECO:0007669"/>
    <property type="project" value="UniProtKB-UniRule"/>
</dbReference>
<dbReference type="SUPFAM" id="SSF54637">
    <property type="entry name" value="Thioesterase/thiol ester dehydrase-isomerase"/>
    <property type="match status" value="1"/>
</dbReference>
<comment type="function">
    <text evidence="7 8">Involved in unsaturated fatty acids biosynthesis. Catalyzes the dehydration of short chain beta-hydroxyacyl-ACPs and long chain saturated and unsaturated beta-hydroxyacyl-ACPs.</text>
</comment>
<dbReference type="InterPro" id="IPR029069">
    <property type="entry name" value="HotDog_dom_sf"/>
</dbReference>
<comment type="subcellular location">
    <subcellularLocation>
        <location evidence="1 8">Cytoplasm</location>
    </subcellularLocation>
</comment>
<dbReference type="GO" id="GO:0009245">
    <property type="term" value="P:lipid A biosynthetic process"/>
    <property type="evidence" value="ECO:0007669"/>
    <property type="project" value="UniProtKB-UniRule"/>
</dbReference>
<evidence type="ECO:0000256" key="6">
    <source>
        <dbReference type="ARBA" id="ARBA00023239"/>
    </source>
</evidence>
<evidence type="ECO:0000256" key="2">
    <source>
        <dbReference type="ARBA" id="ARBA00022490"/>
    </source>
</evidence>
<gene>
    <name evidence="8 9" type="primary">fabZ</name>
    <name evidence="9" type="ORF">ENU91_04065</name>
</gene>
<protein>
    <recommendedName>
        <fullName evidence="8">3-hydroxyacyl-[acyl-carrier-protein] dehydratase FabZ</fullName>
        <ecNumber evidence="8">4.2.1.59</ecNumber>
    </recommendedName>
    <alternativeName>
        <fullName evidence="8">(3R)-hydroxymyristoyl-[acyl-carrier-protein] dehydratase</fullName>
        <shortName evidence="8">(3R)-hydroxymyristoyl-ACP dehydrase</shortName>
    </alternativeName>
    <alternativeName>
        <fullName evidence="8">Beta-hydroxyacyl-ACP dehydratase</fullName>
    </alternativeName>
</protein>
<keyword evidence="6 8" id="KW-0456">Lyase</keyword>
<dbReference type="EMBL" id="DTEI01000071">
    <property type="protein sequence ID" value="HGU15811.1"/>
    <property type="molecule type" value="Genomic_DNA"/>
</dbReference>
<evidence type="ECO:0000256" key="3">
    <source>
        <dbReference type="ARBA" id="ARBA00022516"/>
    </source>
</evidence>
<evidence type="ECO:0000256" key="1">
    <source>
        <dbReference type="ARBA" id="ARBA00004496"/>
    </source>
</evidence>
<sequence>MKKGEIILEEIFKLLPHRYPFLMIDKVVEVDAEKEYVKAIKNVTINESFFMGHFPENPIMPGVLILETMAQAAGVGLMVIFPEYKGKLFVLAGIDKARFRQPVYPGDTLIIEVQGFRRKGNIIKTAITAKVNEKIVAEAEITAGILNKEEKTNE</sequence>
<evidence type="ECO:0000256" key="8">
    <source>
        <dbReference type="HAMAP-Rule" id="MF_00406"/>
    </source>
</evidence>
<dbReference type="PANTHER" id="PTHR30272">
    <property type="entry name" value="3-HYDROXYACYL-[ACYL-CARRIER-PROTEIN] DEHYDRATASE"/>
    <property type="match status" value="1"/>
</dbReference>
<keyword evidence="4 8" id="KW-0441">Lipid A biosynthesis</keyword>
<keyword evidence="2 8" id="KW-0963">Cytoplasm</keyword>
<dbReference type="Pfam" id="PF07977">
    <property type="entry name" value="FabA"/>
    <property type="match status" value="1"/>
</dbReference>
<evidence type="ECO:0000313" key="9">
    <source>
        <dbReference type="EMBL" id="HGU15811.1"/>
    </source>
</evidence>
<accession>A0A7V4JQE4</accession>
<evidence type="ECO:0000256" key="4">
    <source>
        <dbReference type="ARBA" id="ARBA00022556"/>
    </source>
</evidence>
<evidence type="ECO:0000256" key="5">
    <source>
        <dbReference type="ARBA" id="ARBA00023098"/>
    </source>
</evidence>